<protein>
    <submittedName>
        <fullName evidence="1">Uncharacterized protein</fullName>
    </submittedName>
</protein>
<sequence length="329" mass="36922">MLVQIVILISQIRVNSMAIVRMKSYDDRPPNQFGDTVPGGSPLTSSVEQVCACYQSRPSYLCSWQFVQPFLPAKYSCILSFAHSHNADNRVCDLRLGSGTVKTVYSFWKTSILFDVGAVKLKRFPTFRKGSSSESHLQVGKLSSDYIDSVAYLALQKKNRTIDADPGYCLKCGSYRDLESSCAAVDEAWIYIKRLEDSIVSREISSTIVLDALRSLHLLRTILHAYNKAIAKTEDNLAQAFSLVGDLQSARDHCKASIEILEKLYEHNHIAIGYELVKLSSIQLSLGDRNVVDNINQLEAIFLRYYGSQADTMFPNLQSLREMALKLVQ</sequence>
<evidence type="ECO:0000313" key="2">
    <source>
        <dbReference type="Proteomes" id="UP001163603"/>
    </source>
</evidence>
<gene>
    <name evidence="1" type="ORF">Pint_05246</name>
</gene>
<accession>A0ACC0Z3S2</accession>
<proteinExistence type="predicted"/>
<comment type="caution">
    <text evidence="1">The sequence shown here is derived from an EMBL/GenBank/DDBJ whole genome shotgun (WGS) entry which is preliminary data.</text>
</comment>
<evidence type="ECO:0000313" key="1">
    <source>
        <dbReference type="EMBL" id="KAJ0045831.1"/>
    </source>
</evidence>
<keyword evidence="2" id="KW-1185">Reference proteome</keyword>
<reference evidence="2" key="1">
    <citation type="journal article" date="2023" name="G3 (Bethesda)">
        <title>Genome assembly and association tests identify interacting loci associated with vigor, precocity, and sex in interspecific pistachio rootstocks.</title>
        <authorList>
            <person name="Palmer W."/>
            <person name="Jacygrad E."/>
            <person name="Sagayaradj S."/>
            <person name="Cavanaugh K."/>
            <person name="Han R."/>
            <person name="Bertier L."/>
            <person name="Beede B."/>
            <person name="Kafkas S."/>
            <person name="Golino D."/>
            <person name="Preece J."/>
            <person name="Michelmore R."/>
        </authorList>
    </citation>
    <scope>NUCLEOTIDE SEQUENCE [LARGE SCALE GENOMIC DNA]</scope>
</reference>
<name>A0ACC0Z3S2_9ROSI</name>
<organism evidence="1 2">
    <name type="scientific">Pistacia integerrima</name>
    <dbReference type="NCBI Taxonomy" id="434235"/>
    <lineage>
        <taxon>Eukaryota</taxon>
        <taxon>Viridiplantae</taxon>
        <taxon>Streptophyta</taxon>
        <taxon>Embryophyta</taxon>
        <taxon>Tracheophyta</taxon>
        <taxon>Spermatophyta</taxon>
        <taxon>Magnoliopsida</taxon>
        <taxon>eudicotyledons</taxon>
        <taxon>Gunneridae</taxon>
        <taxon>Pentapetalae</taxon>
        <taxon>rosids</taxon>
        <taxon>malvids</taxon>
        <taxon>Sapindales</taxon>
        <taxon>Anacardiaceae</taxon>
        <taxon>Pistacia</taxon>
    </lineage>
</organism>
<dbReference type="Proteomes" id="UP001163603">
    <property type="component" value="Chromosome 3"/>
</dbReference>
<dbReference type="EMBL" id="CM047738">
    <property type="protein sequence ID" value="KAJ0045831.1"/>
    <property type="molecule type" value="Genomic_DNA"/>
</dbReference>